<gene>
    <name evidence="4" type="ORF">Voc01_002100</name>
</gene>
<dbReference type="CDD" id="cd02883">
    <property type="entry name" value="NUDIX_Hydrolase"/>
    <property type="match status" value="1"/>
</dbReference>
<dbReference type="InterPro" id="IPR020084">
    <property type="entry name" value="NUDIX_hydrolase_CS"/>
</dbReference>
<comment type="caution">
    <text evidence="4">The sequence shown here is derived from an EMBL/GenBank/DDBJ whole genome shotgun (WGS) entry which is preliminary data.</text>
</comment>
<reference evidence="4" key="1">
    <citation type="submission" date="2021-01" db="EMBL/GenBank/DDBJ databases">
        <title>Whole genome shotgun sequence of Virgisporangium ochraceum NBRC 16418.</title>
        <authorList>
            <person name="Komaki H."/>
            <person name="Tamura T."/>
        </authorList>
    </citation>
    <scope>NUCLEOTIDE SEQUENCE</scope>
    <source>
        <strain evidence="4">NBRC 16418</strain>
    </source>
</reference>
<protein>
    <recommendedName>
        <fullName evidence="3">Nudix hydrolase domain-containing protein</fullName>
    </recommendedName>
</protein>
<dbReference type="Gene3D" id="3.90.79.10">
    <property type="entry name" value="Nucleoside Triphosphate Pyrophosphohydrolase"/>
    <property type="match status" value="2"/>
</dbReference>
<dbReference type="AlphaFoldDB" id="A0A8J4E8J3"/>
<dbReference type="EMBL" id="BOPH01000001">
    <property type="protein sequence ID" value="GIJ65293.1"/>
    <property type="molecule type" value="Genomic_DNA"/>
</dbReference>
<evidence type="ECO:0000313" key="5">
    <source>
        <dbReference type="Proteomes" id="UP000635606"/>
    </source>
</evidence>
<dbReference type="PROSITE" id="PS00893">
    <property type="entry name" value="NUDIX_BOX"/>
    <property type="match status" value="1"/>
</dbReference>
<sequence>MTAHGVVRDGSGRVLLVPTGRHDGWSLPGGTVAHGESPQSAAIRLTRQQTGMATQVRAARLVASDQVPRPGDAVVHTDRLIFDLVPTAGTPAERARWYTPAELVRVPLPGYAASALAGVIAEGGHTSDASVRDFGSTAAGTPTADLEDPDDGWPVERGLAMDDAGRRVQRFSTYARATDAAGRMLFAKIADGYPGAGRWHLPGGGTDVGEAPADALLREVAEETGQVGTIGRLLSVSHRHNPVARGWEGYPINWHTIRVVYEMAVDEPTEPRVTEAAGSTVEAAWMRPGEIDRRALTDLASSVL</sequence>
<evidence type="ECO:0000313" key="4">
    <source>
        <dbReference type="EMBL" id="GIJ65293.1"/>
    </source>
</evidence>
<dbReference type="PANTHER" id="PTHR43046:SF14">
    <property type="entry name" value="MUTT_NUDIX FAMILY PROTEIN"/>
    <property type="match status" value="1"/>
</dbReference>
<dbReference type="PANTHER" id="PTHR43046">
    <property type="entry name" value="GDP-MANNOSE MANNOSYL HYDROLASE"/>
    <property type="match status" value="1"/>
</dbReference>
<dbReference type="GO" id="GO:0016787">
    <property type="term" value="F:hydrolase activity"/>
    <property type="evidence" value="ECO:0007669"/>
    <property type="project" value="UniProtKB-KW"/>
</dbReference>
<name>A0A8J4E8J3_9ACTN</name>
<dbReference type="Pfam" id="PF00293">
    <property type="entry name" value="NUDIX"/>
    <property type="match status" value="2"/>
</dbReference>
<evidence type="ECO:0000256" key="1">
    <source>
        <dbReference type="ARBA" id="ARBA00001946"/>
    </source>
</evidence>
<feature type="domain" description="Nudix hydrolase" evidence="3">
    <location>
        <begin position="1"/>
        <end position="121"/>
    </location>
</feature>
<dbReference type="PROSITE" id="PS51462">
    <property type="entry name" value="NUDIX"/>
    <property type="match status" value="2"/>
</dbReference>
<feature type="domain" description="Nudix hydrolase" evidence="3">
    <location>
        <begin position="166"/>
        <end position="304"/>
    </location>
</feature>
<evidence type="ECO:0000256" key="2">
    <source>
        <dbReference type="ARBA" id="ARBA00022801"/>
    </source>
</evidence>
<comment type="cofactor">
    <cofactor evidence="1">
        <name>Mg(2+)</name>
        <dbReference type="ChEBI" id="CHEBI:18420"/>
    </cofactor>
</comment>
<keyword evidence="5" id="KW-1185">Reference proteome</keyword>
<dbReference type="Proteomes" id="UP000635606">
    <property type="component" value="Unassembled WGS sequence"/>
</dbReference>
<organism evidence="4 5">
    <name type="scientific">Virgisporangium ochraceum</name>
    <dbReference type="NCBI Taxonomy" id="65505"/>
    <lineage>
        <taxon>Bacteria</taxon>
        <taxon>Bacillati</taxon>
        <taxon>Actinomycetota</taxon>
        <taxon>Actinomycetes</taxon>
        <taxon>Micromonosporales</taxon>
        <taxon>Micromonosporaceae</taxon>
        <taxon>Virgisporangium</taxon>
    </lineage>
</organism>
<keyword evidence="2" id="KW-0378">Hydrolase</keyword>
<dbReference type="SUPFAM" id="SSF55811">
    <property type="entry name" value="Nudix"/>
    <property type="match status" value="2"/>
</dbReference>
<dbReference type="InterPro" id="IPR015797">
    <property type="entry name" value="NUDIX_hydrolase-like_dom_sf"/>
</dbReference>
<accession>A0A8J4E8J3</accession>
<proteinExistence type="predicted"/>
<dbReference type="InterPro" id="IPR000086">
    <property type="entry name" value="NUDIX_hydrolase_dom"/>
</dbReference>
<evidence type="ECO:0000259" key="3">
    <source>
        <dbReference type="PROSITE" id="PS51462"/>
    </source>
</evidence>